<name>A0ABR0KNH6_9EURO</name>
<gene>
    <name evidence="9" type="ORF">LTR24_000654</name>
</gene>
<feature type="transmembrane region" description="Helical" evidence="7">
    <location>
        <begin position="514"/>
        <end position="543"/>
    </location>
</feature>
<proteinExistence type="predicted"/>
<feature type="transmembrane region" description="Helical" evidence="7">
    <location>
        <begin position="174"/>
        <end position="190"/>
    </location>
</feature>
<feature type="domain" description="Major facilitator superfamily (MFS) profile" evidence="8">
    <location>
        <begin position="101"/>
        <end position="613"/>
    </location>
</feature>
<keyword evidence="2" id="KW-0813">Transport</keyword>
<evidence type="ECO:0000256" key="7">
    <source>
        <dbReference type="SAM" id="Phobius"/>
    </source>
</evidence>
<evidence type="ECO:0000256" key="3">
    <source>
        <dbReference type="ARBA" id="ARBA00022692"/>
    </source>
</evidence>
<comment type="caution">
    <text evidence="9">The sequence shown here is derived from an EMBL/GenBank/DDBJ whole genome shotgun (WGS) entry which is preliminary data.</text>
</comment>
<evidence type="ECO:0000259" key="8">
    <source>
        <dbReference type="PROSITE" id="PS50850"/>
    </source>
</evidence>
<keyword evidence="5 7" id="KW-0472">Membrane</keyword>
<evidence type="ECO:0000256" key="6">
    <source>
        <dbReference type="SAM" id="MobiDB-lite"/>
    </source>
</evidence>
<comment type="subcellular location">
    <subcellularLocation>
        <location evidence="1">Membrane</location>
        <topology evidence="1">Multi-pass membrane protein</topology>
    </subcellularLocation>
</comment>
<protein>
    <recommendedName>
        <fullName evidence="8">Major facilitator superfamily (MFS) profile domain-containing protein</fullName>
    </recommendedName>
</protein>
<reference evidence="9 10" key="1">
    <citation type="submission" date="2023-08" db="EMBL/GenBank/DDBJ databases">
        <title>Black Yeasts Isolated from many extreme environments.</title>
        <authorList>
            <person name="Coleine C."/>
            <person name="Stajich J.E."/>
            <person name="Selbmann L."/>
        </authorList>
    </citation>
    <scope>NUCLEOTIDE SEQUENCE [LARGE SCALE GENOMIC DNA]</scope>
    <source>
        <strain evidence="9 10">CCFEE 5885</strain>
    </source>
</reference>
<accession>A0ABR0KNH6</accession>
<organism evidence="9 10">
    <name type="scientific">Lithohypha guttulata</name>
    <dbReference type="NCBI Taxonomy" id="1690604"/>
    <lineage>
        <taxon>Eukaryota</taxon>
        <taxon>Fungi</taxon>
        <taxon>Dikarya</taxon>
        <taxon>Ascomycota</taxon>
        <taxon>Pezizomycotina</taxon>
        <taxon>Eurotiomycetes</taxon>
        <taxon>Chaetothyriomycetidae</taxon>
        <taxon>Chaetothyriales</taxon>
        <taxon>Trichomeriaceae</taxon>
        <taxon>Lithohypha</taxon>
    </lineage>
</organism>
<evidence type="ECO:0000313" key="10">
    <source>
        <dbReference type="Proteomes" id="UP001345013"/>
    </source>
</evidence>
<dbReference type="PROSITE" id="PS50850">
    <property type="entry name" value="MFS"/>
    <property type="match status" value="1"/>
</dbReference>
<keyword evidence="4 7" id="KW-1133">Transmembrane helix</keyword>
<dbReference type="InterPro" id="IPR020846">
    <property type="entry name" value="MFS_dom"/>
</dbReference>
<evidence type="ECO:0000256" key="4">
    <source>
        <dbReference type="ARBA" id="ARBA00022989"/>
    </source>
</evidence>
<feature type="region of interest" description="Disordered" evidence="6">
    <location>
        <begin position="1"/>
        <end position="73"/>
    </location>
</feature>
<evidence type="ECO:0000256" key="1">
    <source>
        <dbReference type="ARBA" id="ARBA00004141"/>
    </source>
</evidence>
<dbReference type="EMBL" id="JAVRRG010000004">
    <property type="protein sequence ID" value="KAK5101598.1"/>
    <property type="molecule type" value="Genomic_DNA"/>
</dbReference>
<evidence type="ECO:0000256" key="5">
    <source>
        <dbReference type="ARBA" id="ARBA00023136"/>
    </source>
</evidence>
<dbReference type="InterPro" id="IPR001958">
    <property type="entry name" value="Tet-R_TetA/multi-R_MdtG-like"/>
</dbReference>
<feature type="transmembrane region" description="Helical" evidence="7">
    <location>
        <begin position="589"/>
        <end position="609"/>
    </location>
</feature>
<evidence type="ECO:0000256" key="2">
    <source>
        <dbReference type="ARBA" id="ARBA00022448"/>
    </source>
</evidence>
<feature type="transmembrane region" description="Helical" evidence="7">
    <location>
        <begin position="143"/>
        <end position="162"/>
    </location>
</feature>
<sequence>MPDEHRPQHAPSSATDVNERTSLDSLVSLSSTLAVDSQDDDDTPNPKRPTLPASHISTIARRPSALDDDEQQPLSTVAADNAAAKTKDEPVTWMSLPKKGQLAVLTIARFSEPLSERSLAAYMFYQLRWFDPSLPDSTIASQGGLLTAVFAAAQFFTAIWWGRAADTPWIGRKKVLLVGLTGTAIASIGVGFSRTFYQALFCRALAGALNGNIGVMRTMLSEIIKEKRYQSRAFLLLPMCFNVGVVVGPILGGFLADPVNAFPNVFGPGSTLGGKNGVGWMTAYPYGLPNLFSGIFILISAMSVVFGLDETHEALRHKPDYGRKIGKLITRILCRQQRSTDGYSRVAADETELQPTPTTPSTPGQHVYPRSVPDPEQQAQTPTTPPKTTPQTSPFRAILTKNVLLTLAAHHLLAFHVSSFNALVFLLLPAPHSPNTTHHFPSLHWTGGLGLTQEKVGLAMAILGIIGLPLQIFLYPPLNTKLGTLPGYRTFLPFSILAYIALPFLVLLPERPAWLVWVLLSLVLASQVLSRTFALTGTVILVNNSSPGRGALGTVHGVAQSASSAARMLGPTLGGWLLGLGLSGNFVGVVWWLMAVVAGVNWGLLFLIYEGDGRGGRA</sequence>
<feature type="transmembrane region" description="Helical" evidence="7">
    <location>
        <begin position="490"/>
        <end position="508"/>
    </location>
</feature>
<dbReference type="Gene3D" id="1.20.1250.20">
    <property type="entry name" value="MFS general substrate transporter like domains"/>
    <property type="match status" value="1"/>
</dbReference>
<dbReference type="InterPro" id="IPR036259">
    <property type="entry name" value="MFS_trans_sf"/>
</dbReference>
<dbReference type="Pfam" id="PF07690">
    <property type="entry name" value="MFS_1"/>
    <property type="match status" value="1"/>
</dbReference>
<feature type="region of interest" description="Disordered" evidence="6">
    <location>
        <begin position="343"/>
        <end position="393"/>
    </location>
</feature>
<keyword evidence="10" id="KW-1185">Reference proteome</keyword>
<feature type="transmembrane region" description="Helical" evidence="7">
    <location>
        <begin position="456"/>
        <end position="478"/>
    </location>
</feature>
<feature type="compositionally biased region" description="Low complexity" evidence="6">
    <location>
        <begin position="23"/>
        <end position="36"/>
    </location>
</feature>
<dbReference type="PANTHER" id="PTHR23504:SF6">
    <property type="entry name" value="MULTIDRUG TRANSPORTER, PUTATIVE (AFU_ORTHOLOGUE AFUA_4G08740)-RELATED"/>
    <property type="match status" value="1"/>
</dbReference>
<dbReference type="SUPFAM" id="SSF103473">
    <property type="entry name" value="MFS general substrate transporter"/>
    <property type="match status" value="1"/>
</dbReference>
<dbReference type="InterPro" id="IPR011701">
    <property type="entry name" value="MFS"/>
</dbReference>
<feature type="transmembrane region" description="Helical" evidence="7">
    <location>
        <begin position="234"/>
        <end position="256"/>
    </location>
</feature>
<evidence type="ECO:0000313" key="9">
    <source>
        <dbReference type="EMBL" id="KAK5101598.1"/>
    </source>
</evidence>
<dbReference type="PANTHER" id="PTHR23504">
    <property type="entry name" value="MAJOR FACILITATOR SUPERFAMILY DOMAIN-CONTAINING PROTEIN 10"/>
    <property type="match status" value="1"/>
</dbReference>
<dbReference type="PRINTS" id="PR01035">
    <property type="entry name" value="TCRTETA"/>
</dbReference>
<feature type="transmembrane region" description="Helical" evidence="7">
    <location>
        <begin position="291"/>
        <end position="308"/>
    </location>
</feature>
<keyword evidence="3 7" id="KW-0812">Transmembrane</keyword>
<dbReference type="Proteomes" id="UP001345013">
    <property type="component" value="Unassembled WGS sequence"/>
</dbReference>